<reference evidence="2 3" key="1">
    <citation type="journal article" date="2012" name="J. Bacteriol.">
        <title>Whole-genome sequences of Bacillus subtilis and close relatives.</title>
        <authorList>
            <person name="Earl A.M."/>
            <person name="Eppinger M."/>
            <person name="Fricke W.F."/>
            <person name="Rosovitz M.J."/>
            <person name="Rasko D.A."/>
            <person name="Daugherty S."/>
            <person name="Losick R."/>
            <person name="Kolter R."/>
            <person name="Ravel J."/>
        </authorList>
    </citation>
    <scope>NUCLEOTIDE SEQUENCE [LARGE SCALE GENOMIC DNA]</scope>
    <source>
        <strain evidence="3">DSM 15029 / JCM 12233 / NBRC 101239 / NRRL B-23049 / TU-B-10</strain>
    </source>
</reference>
<organism evidence="2 3">
    <name type="scientific">Bacillus spizizenii (strain DSM 15029 / JCM 12233 / NBRC 101239 / NRRL B-23049 / TU-B-10)</name>
    <name type="common">Bacillus subtilis subsp. spizizenii</name>
    <dbReference type="NCBI Taxonomy" id="1052585"/>
    <lineage>
        <taxon>Bacteria</taxon>
        <taxon>Bacillati</taxon>
        <taxon>Bacillota</taxon>
        <taxon>Bacilli</taxon>
        <taxon>Bacillales</taxon>
        <taxon>Bacillaceae</taxon>
        <taxon>Bacillus</taxon>
    </lineage>
</organism>
<keyword evidence="1" id="KW-1133">Transmembrane helix</keyword>
<dbReference type="HOGENOM" id="CLU_2822202_0_0_9"/>
<gene>
    <name evidence="2" type="ordered locus">GYO_0653</name>
</gene>
<dbReference type="Proteomes" id="UP000002651">
    <property type="component" value="Chromosome"/>
</dbReference>
<evidence type="ECO:0000313" key="3">
    <source>
        <dbReference type="Proteomes" id="UP000002651"/>
    </source>
</evidence>
<proteinExistence type="predicted"/>
<dbReference type="KEGG" id="bst:GYO_0653"/>
<evidence type="ECO:0000256" key="1">
    <source>
        <dbReference type="SAM" id="Phobius"/>
    </source>
</evidence>
<feature type="transmembrane region" description="Helical" evidence="1">
    <location>
        <begin position="44"/>
        <end position="61"/>
    </location>
</feature>
<dbReference type="AlphaFoldDB" id="G4NU00"/>
<protein>
    <submittedName>
        <fullName evidence="2">Uncharacterized protein</fullName>
    </submittedName>
</protein>
<keyword evidence="1" id="KW-0472">Membrane</keyword>
<keyword evidence="3" id="KW-1185">Reference proteome</keyword>
<accession>G4NU00</accession>
<sequence length="66" mass="7508">MFESIKLVVYLLGSTGMIYAACHDFRHAQNGQKDKCIFFQSKKISAFVLLCFVCLFFSNLAEFSSL</sequence>
<name>G4NU00_BACS4</name>
<keyword evidence="1" id="KW-0812">Transmembrane</keyword>
<dbReference type="EMBL" id="CP002905">
    <property type="protein sequence ID" value="AEP85360.1"/>
    <property type="molecule type" value="Genomic_DNA"/>
</dbReference>
<evidence type="ECO:0000313" key="2">
    <source>
        <dbReference type="EMBL" id="AEP85360.1"/>
    </source>
</evidence>